<keyword evidence="6" id="KW-0100">Branched-chain amino acid biosynthesis</keyword>
<dbReference type="InterPro" id="IPR002034">
    <property type="entry name" value="AIPM/Hcit_synth_CS"/>
</dbReference>
<dbReference type="SUPFAM" id="SSF51569">
    <property type="entry name" value="Aldolase"/>
    <property type="match status" value="1"/>
</dbReference>
<organism evidence="11 12">
    <name type="scientific">Acidipropionibacterium jensenii</name>
    <dbReference type="NCBI Taxonomy" id="1749"/>
    <lineage>
        <taxon>Bacteria</taxon>
        <taxon>Bacillati</taxon>
        <taxon>Actinomycetota</taxon>
        <taxon>Actinomycetes</taxon>
        <taxon>Propionibacteriales</taxon>
        <taxon>Propionibacteriaceae</taxon>
        <taxon>Acidipropionibacterium</taxon>
    </lineage>
</organism>
<dbReference type="PANTHER" id="PTHR43538">
    <property type="entry name" value="ALPHA-IPM SYNTHASE/HOMOCITRATE SYNTHASE"/>
    <property type="match status" value="1"/>
</dbReference>
<dbReference type="NCBIfam" id="TIGR00977">
    <property type="entry name" value="citramal_synth"/>
    <property type="match status" value="1"/>
</dbReference>
<dbReference type="EMBL" id="CP025570">
    <property type="protein sequence ID" value="AZZ39246.1"/>
    <property type="molecule type" value="Genomic_DNA"/>
</dbReference>
<evidence type="ECO:0000313" key="11">
    <source>
        <dbReference type="EMBL" id="AZZ39246.1"/>
    </source>
</evidence>
<dbReference type="AlphaFoldDB" id="A0A3T0RYQ7"/>
<dbReference type="RefSeq" id="WP_097798680.1">
    <property type="nucleotide sequence ID" value="NZ_CP025570.1"/>
</dbReference>
<dbReference type="SMART" id="SM00917">
    <property type="entry name" value="LeuA_dimer"/>
    <property type="match status" value="1"/>
</dbReference>
<evidence type="ECO:0000256" key="7">
    <source>
        <dbReference type="ARBA" id="ARBA00048263"/>
    </source>
</evidence>
<comment type="similarity">
    <text evidence="2 9">Belongs to the alpha-IPM synthase/homocitrate synthase family.</text>
</comment>
<comment type="pathway">
    <text evidence="1">Amino-acid biosynthesis; L-isoleucine biosynthesis; 2-oxobutanoate from pyruvate: step 1/3.</text>
</comment>
<dbReference type="PROSITE" id="PS00815">
    <property type="entry name" value="AIPM_HOMOCIT_SYNTH_1"/>
    <property type="match status" value="1"/>
</dbReference>
<dbReference type="InterPro" id="IPR013785">
    <property type="entry name" value="Aldolase_TIM"/>
</dbReference>
<dbReference type="Pfam" id="PF00682">
    <property type="entry name" value="HMGL-like"/>
    <property type="match status" value="1"/>
</dbReference>
<dbReference type="InterPro" id="IPR013709">
    <property type="entry name" value="2-isopropylmalate_synth_dimer"/>
</dbReference>
<evidence type="ECO:0000313" key="12">
    <source>
        <dbReference type="Proteomes" id="UP000285875"/>
    </source>
</evidence>
<dbReference type="InterPro" id="IPR054691">
    <property type="entry name" value="LeuA/HCS_post-cat"/>
</dbReference>
<dbReference type="CDD" id="cd07941">
    <property type="entry name" value="DRE_TIM_LeuA3"/>
    <property type="match status" value="1"/>
</dbReference>
<evidence type="ECO:0000256" key="2">
    <source>
        <dbReference type="ARBA" id="ARBA00006154"/>
    </source>
</evidence>
<keyword evidence="3" id="KW-0028">Amino-acid biosynthesis</keyword>
<dbReference type="GO" id="GO:0043714">
    <property type="term" value="F:(R)-citramalate synthase activity"/>
    <property type="evidence" value="ECO:0007669"/>
    <property type="project" value="UniProtKB-UniRule"/>
</dbReference>
<proteinExistence type="inferred from homology"/>
<dbReference type="Pfam" id="PF08502">
    <property type="entry name" value="LeuA_dimer"/>
    <property type="match status" value="1"/>
</dbReference>
<dbReference type="Gene3D" id="1.10.238.260">
    <property type="match status" value="1"/>
</dbReference>
<dbReference type="Gene3D" id="3.20.20.70">
    <property type="entry name" value="Aldolase class I"/>
    <property type="match status" value="1"/>
</dbReference>
<evidence type="ECO:0000259" key="10">
    <source>
        <dbReference type="PROSITE" id="PS50991"/>
    </source>
</evidence>
<dbReference type="PROSITE" id="PS50991">
    <property type="entry name" value="PYR_CT"/>
    <property type="match status" value="1"/>
</dbReference>
<evidence type="ECO:0000256" key="4">
    <source>
        <dbReference type="ARBA" id="ARBA00022624"/>
    </source>
</evidence>
<dbReference type="KEGG" id="aji:C0Z10_05215"/>
<evidence type="ECO:0000256" key="6">
    <source>
        <dbReference type="ARBA" id="ARBA00023304"/>
    </source>
</evidence>
<dbReference type="InterPro" id="IPR005675">
    <property type="entry name" value="Citramal_synthase"/>
</dbReference>
<sequence length="538" mass="56832">MAESRITVPSSITLFDTTLRDGAQQEGLRFSVEDKLRIAALLDGLGVGLIEGGWPGANPADTAFFQRARTELELHGSRLVAFGSTRRPGSRAADDQLVAALRDADTPVVCLVAKADSRHVEKALRTTAAENLAMIADTVTHLVGQGREVMVDCEHFFDGFRYDPDYALEVVRTAAEAGASTAVLCDTNGGMLPSMISEIVGATAELGVPLGIHCHNDTGCAVANSLAAVEAGASQVQGTINGYGERTGNADLVTLIGNLETKYDLRVLPEGQLAHLSGVAHAIGEIANQLPQARQPYAGRSSFAHKAGLHASAIRVDPDLYQHIDPAVVGNDMRMLVSGMSGRANVLLKASELGFDGLTRDQAGELVDLVKRREVDGYSYEAADGSFELLLRDHLGMPSSAFEVLFWQASSHQTGDGEVITTAVVSLHPTAGSPGVESCGGSAATTVEATGNGPVHALDQALRGALIDHFPQIAACHLTDYRVRILDDGHGTDATVRVLIDTEIDQQITATVGVGTDIIEASWEALSDAYRHALISRS</sequence>
<evidence type="ECO:0000256" key="9">
    <source>
        <dbReference type="RuleBase" id="RU003523"/>
    </source>
</evidence>
<gene>
    <name evidence="11" type="ORF">C0Z10_05215</name>
</gene>
<comment type="catalytic activity">
    <reaction evidence="7">
        <text>pyruvate + acetyl-CoA + H2O = (3R)-citramalate + CoA + H(+)</text>
        <dbReference type="Rhea" id="RHEA:19045"/>
        <dbReference type="ChEBI" id="CHEBI:15361"/>
        <dbReference type="ChEBI" id="CHEBI:15377"/>
        <dbReference type="ChEBI" id="CHEBI:15378"/>
        <dbReference type="ChEBI" id="CHEBI:30934"/>
        <dbReference type="ChEBI" id="CHEBI:57287"/>
        <dbReference type="ChEBI" id="CHEBI:57288"/>
        <dbReference type="EC" id="2.3.3.21"/>
    </reaction>
</comment>
<dbReference type="PROSITE" id="PS00816">
    <property type="entry name" value="AIPM_HOMOCIT_SYNTH_2"/>
    <property type="match status" value="1"/>
</dbReference>
<evidence type="ECO:0000256" key="8">
    <source>
        <dbReference type="NCBIfam" id="TIGR00977"/>
    </source>
</evidence>
<accession>A0A3T0RYQ7</accession>
<dbReference type="UniPathway" id="UPA00047">
    <property type="reaction ID" value="UER00066"/>
</dbReference>
<dbReference type="InterPro" id="IPR000891">
    <property type="entry name" value="PYR_CT"/>
</dbReference>
<dbReference type="Gene3D" id="3.30.160.270">
    <property type="match status" value="1"/>
</dbReference>
<dbReference type="Pfam" id="PF22617">
    <property type="entry name" value="HCS_D2"/>
    <property type="match status" value="1"/>
</dbReference>
<reference evidence="12" key="1">
    <citation type="submission" date="2017-12" db="EMBL/GenBank/DDBJ databases">
        <title>Whole genome sequencing of Acidipropionibacterium jensenii strains JS279 and JS280.</title>
        <authorList>
            <person name="Deptula P."/>
            <person name="Laine P."/>
            <person name="Smolander O.-P."/>
            <person name="Paulin L."/>
            <person name="Auvinen P."/>
            <person name="Varmanen P."/>
        </authorList>
    </citation>
    <scope>NUCLEOTIDE SEQUENCE [LARGE SCALE GENOMIC DNA]</scope>
    <source>
        <strain evidence="12">JS280</strain>
    </source>
</reference>
<evidence type="ECO:0000256" key="1">
    <source>
        <dbReference type="ARBA" id="ARBA00004743"/>
    </source>
</evidence>
<protein>
    <recommendedName>
        <fullName evidence="8">Citramalate synthase</fullName>
        <ecNumber evidence="8">2.3.3.21</ecNumber>
    </recommendedName>
</protein>
<dbReference type="Proteomes" id="UP000285875">
    <property type="component" value="Chromosome"/>
</dbReference>
<dbReference type="InterPro" id="IPR036230">
    <property type="entry name" value="LeuA_allosteric_dom_sf"/>
</dbReference>
<dbReference type="SUPFAM" id="SSF110921">
    <property type="entry name" value="2-isopropylmalate synthase LeuA, allosteric (dimerisation) domain"/>
    <property type="match status" value="1"/>
</dbReference>
<evidence type="ECO:0000256" key="5">
    <source>
        <dbReference type="ARBA" id="ARBA00022679"/>
    </source>
</evidence>
<dbReference type="GO" id="GO:0003852">
    <property type="term" value="F:2-isopropylmalate synthase activity"/>
    <property type="evidence" value="ECO:0007669"/>
    <property type="project" value="InterPro"/>
</dbReference>
<dbReference type="GO" id="GO:0009097">
    <property type="term" value="P:isoleucine biosynthetic process"/>
    <property type="evidence" value="ECO:0007669"/>
    <property type="project" value="UniProtKB-UniRule"/>
</dbReference>
<dbReference type="GO" id="GO:0009098">
    <property type="term" value="P:L-leucine biosynthetic process"/>
    <property type="evidence" value="ECO:0007669"/>
    <property type="project" value="InterPro"/>
</dbReference>
<dbReference type="PANTHER" id="PTHR43538:SF1">
    <property type="entry name" value="(R)-CITRAMALATE SYNTHASE"/>
    <property type="match status" value="1"/>
</dbReference>
<dbReference type="EC" id="2.3.3.21" evidence="8"/>
<evidence type="ECO:0000256" key="3">
    <source>
        <dbReference type="ARBA" id="ARBA00022605"/>
    </source>
</evidence>
<keyword evidence="5 9" id="KW-0808">Transferase</keyword>
<keyword evidence="4" id="KW-0412">Isoleucine biosynthesis</keyword>
<name>A0A3T0RYQ7_9ACTN</name>
<feature type="domain" description="Pyruvate carboxyltransferase" evidence="10">
    <location>
        <begin position="12"/>
        <end position="274"/>
    </location>
</feature>